<evidence type="ECO:0000256" key="2">
    <source>
        <dbReference type="ARBA" id="ARBA00004123"/>
    </source>
</evidence>
<evidence type="ECO:0000256" key="1">
    <source>
        <dbReference type="ARBA" id="ARBA00001968"/>
    </source>
</evidence>
<keyword evidence="7" id="KW-0539">Nucleus</keyword>
<comment type="caution">
    <text evidence="12">The sequence shown here is derived from an EMBL/GenBank/DDBJ whole genome shotgun (WGS) entry which is preliminary data.</text>
</comment>
<evidence type="ECO:0000256" key="4">
    <source>
        <dbReference type="ARBA" id="ARBA00022722"/>
    </source>
</evidence>
<protein>
    <recommendedName>
        <fullName evidence="14">DDE Tnp4 domain-containing protein</fullName>
    </recommendedName>
</protein>
<dbReference type="Pfam" id="PF26138">
    <property type="entry name" value="DUF8040"/>
    <property type="match status" value="1"/>
</dbReference>
<sequence length="634" mass="72646">MNPWDGSNHDGITEMLNQMAVQVQQEQNCTFVQACQWATEWYEKHMNKTPCRTSILTGNAWICELYAGHMGRFEENVCMPKEVFAALCETLVNDFGLQVPQRPHGLAVEESVAIFIHVLKGKQNREIQERFQHSRETVSRHVHNVLTSMKEFTVVHCRPTYSQHRIHPYVRSRRKYLPFKDYIGAIDGTHVSAWVTGPDAATYFGSMHDSRIFNEILTNDNVPFPHPDEGKYYLVDSGYANRIGYLAPFKGHHYHQQEFRRIARNAMANTPRELFNKVHSSLRSVVERTFGTWKNRWGFIRDMPRQLPPNSVISFRQLNESFLSHFIGAQRQQHPATQLLNIRQTEGESLRSYVTRFNTEALQVEENDDKVILTAFRASLCPSDFLFSLSKNPPTTMASLLTNVQKYMNAEDSLAVRQDSTSKMPPSKEKRKEPESQPSQYTYRPLSHPNRPARSDRLPPTRPPAQPKRNNDRPQHQPRAHGDALLLGEIRVIAVTSHATDRPGRHNELSSKKSDKDPIKKWPWWTDPTNNPSNGLSRITFIAGNCTGIRYPHDDPLVISILLSNYKVRRVLVDNSSSSDIIFLNTYRQLKIGEEKLSPLQTLLVGFTGDRVNPWALSTSPSPSESTHDSPPNY</sequence>
<keyword evidence="6" id="KW-0378">Hydrolase</keyword>
<dbReference type="GO" id="GO:0004518">
    <property type="term" value="F:nuclease activity"/>
    <property type="evidence" value="ECO:0007669"/>
    <property type="project" value="UniProtKB-KW"/>
</dbReference>
<organism evidence="12 13">
    <name type="scientific">Camellia sinensis</name>
    <name type="common">Tea plant</name>
    <name type="synonym">Thea sinensis</name>
    <dbReference type="NCBI Taxonomy" id="4442"/>
    <lineage>
        <taxon>Eukaryota</taxon>
        <taxon>Viridiplantae</taxon>
        <taxon>Streptophyta</taxon>
        <taxon>Embryophyta</taxon>
        <taxon>Tracheophyta</taxon>
        <taxon>Spermatophyta</taxon>
        <taxon>Magnoliopsida</taxon>
        <taxon>eudicotyledons</taxon>
        <taxon>Gunneridae</taxon>
        <taxon>Pentapetalae</taxon>
        <taxon>asterids</taxon>
        <taxon>Ericales</taxon>
        <taxon>Theaceae</taxon>
        <taxon>Camellia</taxon>
    </lineage>
</organism>
<dbReference type="Pfam" id="PF03732">
    <property type="entry name" value="Retrotrans_gag"/>
    <property type="match status" value="1"/>
</dbReference>
<feature type="region of interest" description="Disordered" evidence="8">
    <location>
        <begin position="414"/>
        <end position="479"/>
    </location>
</feature>
<comment type="similarity">
    <text evidence="3">Belongs to the HARBI1 family.</text>
</comment>
<keyword evidence="13" id="KW-1185">Reference proteome</keyword>
<evidence type="ECO:0000256" key="6">
    <source>
        <dbReference type="ARBA" id="ARBA00022801"/>
    </source>
</evidence>
<dbReference type="GO" id="GO:0016787">
    <property type="term" value="F:hydrolase activity"/>
    <property type="evidence" value="ECO:0007669"/>
    <property type="project" value="UniProtKB-KW"/>
</dbReference>
<feature type="domain" description="DUF8040" evidence="11">
    <location>
        <begin position="53"/>
        <end position="149"/>
    </location>
</feature>
<dbReference type="GO" id="GO:0046872">
    <property type="term" value="F:metal ion binding"/>
    <property type="evidence" value="ECO:0007669"/>
    <property type="project" value="UniProtKB-KW"/>
</dbReference>
<keyword evidence="5" id="KW-0479">Metal-binding</keyword>
<feature type="domain" description="Retrotransposon gag" evidence="9">
    <location>
        <begin position="305"/>
        <end position="380"/>
    </location>
</feature>
<reference evidence="12 13" key="2">
    <citation type="submission" date="2020-07" db="EMBL/GenBank/DDBJ databases">
        <title>Genome assembly of wild tea tree DASZ reveals pedigree and selection history of tea varieties.</title>
        <authorList>
            <person name="Zhang W."/>
        </authorList>
    </citation>
    <scope>NUCLEOTIDE SEQUENCE [LARGE SCALE GENOMIC DNA]</scope>
    <source>
        <strain evidence="13">cv. G240</strain>
        <tissue evidence="12">Leaf</tissue>
    </source>
</reference>
<accession>A0A7J7G149</accession>
<dbReference type="InterPro" id="IPR058353">
    <property type="entry name" value="DUF8040"/>
</dbReference>
<evidence type="ECO:0000256" key="3">
    <source>
        <dbReference type="ARBA" id="ARBA00006958"/>
    </source>
</evidence>
<dbReference type="GO" id="GO:0005634">
    <property type="term" value="C:nucleus"/>
    <property type="evidence" value="ECO:0007669"/>
    <property type="project" value="UniProtKB-SubCell"/>
</dbReference>
<feature type="compositionally biased region" description="Basic and acidic residues" evidence="8">
    <location>
        <begin position="426"/>
        <end position="435"/>
    </location>
</feature>
<evidence type="ECO:0000313" key="12">
    <source>
        <dbReference type="EMBL" id="KAF5933498.1"/>
    </source>
</evidence>
<comment type="cofactor">
    <cofactor evidence="1">
        <name>a divalent metal cation</name>
        <dbReference type="ChEBI" id="CHEBI:60240"/>
    </cofactor>
</comment>
<evidence type="ECO:0000259" key="11">
    <source>
        <dbReference type="Pfam" id="PF26138"/>
    </source>
</evidence>
<evidence type="ECO:0000259" key="10">
    <source>
        <dbReference type="Pfam" id="PF13359"/>
    </source>
</evidence>
<dbReference type="AlphaFoldDB" id="A0A7J7G149"/>
<proteinExistence type="inferred from homology"/>
<keyword evidence="4" id="KW-0540">Nuclease</keyword>
<dbReference type="InterPro" id="IPR027806">
    <property type="entry name" value="HARBI1_dom"/>
</dbReference>
<name>A0A7J7G149_CAMSI</name>
<evidence type="ECO:0000256" key="5">
    <source>
        <dbReference type="ARBA" id="ARBA00022723"/>
    </source>
</evidence>
<dbReference type="PANTHER" id="PTHR22930">
    <property type="match status" value="1"/>
</dbReference>
<dbReference type="Pfam" id="PF13359">
    <property type="entry name" value="DDE_Tnp_4"/>
    <property type="match status" value="1"/>
</dbReference>
<dbReference type="Proteomes" id="UP000593564">
    <property type="component" value="Unassembled WGS sequence"/>
</dbReference>
<evidence type="ECO:0008006" key="14">
    <source>
        <dbReference type="Google" id="ProtNLM"/>
    </source>
</evidence>
<reference evidence="13" key="1">
    <citation type="journal article" date="2020" name="Nat. Commun.">
        <title>Genome assembly of wild tea tree DASZ reveals pedigree and selection history of tea varieties.</title>
        <authorList>
            <person name="Zhang W."/>
            <person name="Zhang Y."/>
            <person name="Qiu H."/>
            <person name="Guo Y."/>
            <person name="Wan H."/>
            <person name="Zhang X."/>
            <person name="Scossa F."/>
            <person name="Alseekh S."/>
            <person name="Zhang Q."/>
            <person name="Wang P."/>
            <person name="Xu L."/>
            <person name="Schmidt M.H."/>
            <person name="Jia X."/>
            <person name="Li D."/>
            <person name="Zhu A."/>
            <person name="Guo F."/>
            <person name="Chen W."/>
            <person name="Ni D."/>
            <person name="Usadel B."/>
            <person name="Fernie A.R."/>
            <person name="Wen W."/>
        </authorList>
    </citation>
    <scope>NUCLEOTIDE SEQUENCE [LARGE SCALE GENOMIC DNA]</scope>
    <source>
        <strain evidence="13">cv. G240</strain>
    </source>
</reference>
<evidence type="ECO:0000256" key="8">
    <source>
        <dbReference type="SAM" id="MobiDB-lite"/>
    </source>
</evidence>
<feature type="region of interest" description="Disordered" evidence="8">
    <location>
        <begin position="497"/>
        <end position="527"/>
    </location>
</feature>
<evidence type="ECO:0000256" key="7">
    <source>
        <dbReference type="ARBA" id="ARBA00023242"/>
    </source>
</evidence>
<dbReference type="InterPro" id="IPR005162">
    <property type="entry name" value="Retrotrans_gag_dom"/>
</dbReference>
<gene>
    <name evidence="12" type="ORF">HYC85_029669</name>
</gene>
<dbReference type="InterPro" id="IPR045249">
    <property type="entry name" value="HARBI1-like"/>
</dbReference>
<evidence type="ECO:0000313" key="13">
    <source>
        <dbReference type="Proteomes" id="UP000593564"/>
    </source>
</evidence>
<feature type="compositionally biased region" description="Basic and acidic residues" evidence="8">
    <location>
        <begin position="499"/>
        <end position="520"/>
    </location>
</feature>
<dbReference type="EMBL" id="JACBKZ010000014">
    <property type="protein sequence ID" value="KAF5933498.1"/>
    <property type="molecule type" value="Genomic_DNA"/>
</dbReference>
<comment type="subcellular location">
    <subcellularLocation>
        <location evidence="2">Nucleus</location>
    </subcellularLocation>
</comment>
<feature type="domain" description="DDE Tnp4" evidence="10">
    <location>
        <begin position="202"/>
        <end position="301"/>
    </location>
</feature>
<evidence type="ECO:0000259" key="9">
    <source>
        <dbReference type="Pfam" id="PF03732"/>
    </source>
</evidence>
<dbReference type="PANTHER" id="PTHR22930:SF221">
    <property type="entry name" value="NUCLEASE HARBI1"/>
    <property type="match status" value="1"/>
</dbReference>